<keyword evidence="15" id="KW-1185">Reference proteome</keyword>
<feature type="region of interest" description="Disordered" evidence="12">
    <location>
        <begin position="26"/>
        <end position="85"/>
    </location>
</feature>
<evidence type="ECO:0000256" key="7">
    <source>
        <dbReference type="ARBA" id="ARBA00038947"/>
    </source>
</evidence>
<feature type="compositionally biased region" description="Low complexity" evidence="12">
    <location>
        <begin position="31"/>
        <end position="67"/>
    </location>
</feature>
<name>A0AAV0ASQ8_PHAPC</name>
<evidence type="ECO:0000313" key="14">
    <source>
        <dbReference type="EMBL" id="CAH7671541.1"/>
    </source>
</evidence>
<accession>A0AAV0ASQ8</accession>
<comment type="catalytic activity">
    <reaction evidence="5">
        <text>uridine(2819) in 21S rRNA = pseudouridine(2819) in 21S rRNA</text>
        <dbReference type="Rhea" id="RHEA:42556"/>
        <dbReference type="Rhea" id="RHEA-COMP:10113"/>
        <dbReference type="Rhea" id="RHEA-COMP:10114"/>
        <dbReference type="ChEBI" id="CHEBI:65314"/>
        <dbReference type="ChEBI" id="CHEBI:65315"/>
        <dbReference type="EC" id="5.4.99.43"/>
    </reaction>
</comment>
<reference evidence="14" key="1">
    <citation type="submission" date="2022-06" db="EMBL/GenBank/DDBJ databases">
        <authorList>
            <consortium name="SYNGENTA / RWTH Aachen University"/>
        </authorList>
    </citation>
    <scope>NUCLEOTIDE SEQUENCE</scope>
</reference>
<feature type="domain" description="Pseudouridine synthase RsuA/RluA-like" evidence="13">
    <location>
        <begin position="116"/>
        <end position="275"/>
    </location>
</feature>
<dbReference type="GO" id="GO:0005739">
    <property type="term" value="C:mitochondrion"/>
    <property type="evidence" value="ECO:0007669"/>
    <property type="project" value="UniProtKB-SubCell"/>
</dbReference>
<evidence type="ECO:0000256" key="6">
    <source>
        <dbReference type="ARBA" id="ARBA00037513"/>
    </source>
</evidence>
<dbReference type="PANTHER" id="PTHR21600:SF81">
    <property type="entry name" value="21S RRNA PSEUDOURIDINE(2819) SYNTHASE"/>
    <property type="match status" value="1"/>
</dbReference>
<evidence type="ECO:0000256" key="8">
    <source>
        <dbReference type="ARBA" id="ARBA00040626"/>
    </source>
</evidence>
<evidence type="ECO:0000256" key="9">
    <source>
        <dbReference type="ARBA" id="ARBA00041561"/>
    </source>
</evidence>
<dbReference type="Proteomes" id="UP001153365">
    <property type="component" value="Unassembled WGS sequence"/>
</dbReference>
<evidence type="ECO:0000313" key="15">
    <source>
        <dbReference type="Proteomes" id="UP001153365"/>
    </source>
</evidence>
<comment type="function">
    <text evidence="6">Pseudouridylate synthase responsible for the pseudouridine-2819 formation in mitochondrial 21S rRNA. May modulate the efficiency or the fidelity of the mitochondrial translation machinery.</text>
</comment>
<comment type="caution">
    <text evidence="14">The sequence shown here is derived from an EMBL/GenBank/DDBJ whole genome shotgun (WGS) entry which is preliminary data.</text>
</comment>
<dbReference type="EMBL" id="CALTRL010001207">
    <property type="protein sequence ID" value="CAH7671541.1"/>
    <property type="molecule type" value="Genomic_DNA"/>
</dbReference>
<evidence type="ECO:0000256" key="5">
    <source>
        <dbReference type="ARBA" id="ARBA00036927"/>
    </source>
</evidence>
<dbReference type="GO" id="GO:0000455">
    <property type="term" value="P:enzyme-directed rRNA pseudouridine synthesis"/>
    <property type="evidence" value="ECO:0007669"/>
    <property type="project" value="TreeGrafter"/>
</dbReference>
<evidence type="ECO:0000256" key="2">
    <source>
        <dbReference type="ARBA" id="ARBA00010876"/>
    </source>
</evidence>
<keyword evidence="4" id="KW-0413">Isomerase</keyword>
<evidence type="ECO:0000256" key="3">
    <source>
        <dbReference type="ARBA" id="ARBA00023128"/>
    </source>
</evidence>
<dbReference type="PANTHER" id="PTHR21600">
    <property type="entry name" value="MITOCHONDRIAL RNA PSEUDOURIDINE SYNTHASE"/>
    <property type="match status" value="1"/>
</dbReference>
<dbReference type="AlphaFoldDB" id="A0AAV0ASQ8"/>
<evidence type="ECO:0000256" key="10">
    <source>
        <dbReference type="ARBA" id="ARBA00041978"/>
    </source>
</evidence>
<proteinExistence type="inferred from homology"/>
<dbReference type="CDD" id="cd02869">
    <property type="entry name" value="PseudoU_synth_RluA_like"/>
    <property type="match status" value="1"/>
</dbReference>
<dbReference type="Pfam" id="PF00849">
    <property type="entry name" value="PseudoU_synth_2"/>
    <property type="match status" value="1"/>
</dbReference>
<dbReference type="InterPro" id="IPR050188">
    <property type="entry name" value="RluA_PseudoU_synthase"/>
</dbReference>
<dbReference type="GO" id="GO:0003723">
    <property type="term" value="F:RNA binding"/>
    <property type="evidence" value="ECO:0007669"/>
    <property type="project" value="InterPro"/>
</dbReference>
<dbReference type="InterPro" id="IPR020103">
    <property type="entry name" value="PsdUridine_synth_cat_dom_sf"/>
</dbReference>
<organism evidence="14 15">
    <name type="scientific">Phakopsora pachyrhizi</name>
    <name type="common">Asian soybean rust disease fungus</name>
    <dbReference type="NCBI Taxonomy" id="170000"/>
    <lineage>
        <taxon>Eukaryota</taxon>
        <taxon>Fungi</taxon>
        <taxon>Dikarya</taxon>
        <taxon>Basidiomycota</taxon>
        <taxon>Pucciniomycotina</taxon>
        <taxon>Pucciniomycetes</taxon>
        <taxon>Pucciniales</taxon>
        <taxon>Phakopsoraceae</taxon>
        <taxon>Phakopsora</taxon>
    </lineage>
</organism>
<keyword evidence="3" id="KW-0496">Mitochondrion</keyword>
<evidence type="ECO:0000256" key="4">
    <source>
        <dbReference type="ARBA" id="ARBA00023235"/>
    </source>
</evidence>
<dbReference type="InterPro" id="IPR006145">
    <property type="entry name" value="PsdUridine_synth_RsuA/RluA"/>
</dbReference>
<gene>
    <name evidence="14" type="ORF">PPACK8108_LOCUS6328</name>
</gene>
<protein>
    <recommendedName>
        <fullName evidence="8">21S rRNA pseudouridine(2819) synthase</fullName>
        <ecNumber evidence="7">5.4.99.43</ecNumber>
    </recommendedName>
    <alternativeName>
        <fullName evidence="10">Pseudouridine synthase 5</fullName>
    </alternativeName>
    <alternativeName>
        <fullName evidence="9">Pseudouridylate synthase PUS5</fullName>
    </alternativeName>
    <alternativeName>
        <fullName evidence="11">Uracil hydrolyase PUS5</fullName>
    </alternativeName>
</protein>
<evidence type="ECO:0000256" key="12">
    <source>
        <dbReference type="SAM" id="MobiDB-lite"/>
    </source>
</evidence>
<dbReference type="Gene3D" id="3.30.2350.10">
    <property type="entry name" value="Pseudouridine synthase"/>
    <property type="match status" value="1"/>
</dbReference>
<evidence type="ECO:0000256" key="1">
    <source>
        <dbReference type="ARBA" id="ARBA00004173"/>
    </source>
</evidence>
<evidence type="ECO:0000259" key="13">
    <source>
        <dbReference type="Pfam" id="PF00849"/>
    </source>
</evidence>
<dbReference type="EC" id="5.4.99.43" evidence="7"/>
<comment type="similarity">
    <text evidence="2">Belongs to the pseudouridine synthase RluA family.</text>
</comment>
<comment type="subcellular location">
    <subcellularLocation>
        <location evidence="1">Mitochondrion</location>
    </subcellularLocation>
</comment>
<sequence length="361" mass="41233">MTRILTGVSLAEDMIRSCSRSQSKILNSYHQSTSRISTTTSSSSSSSSSSNNSSSSSLRSTQNSTQRPSPIVPRTNTSTLRFEDEDSHKLSDSEILFNRLKREFRPPKVLFENEKVIVIDKPSGCALQAEEASEPFYRWQLIYNHFESFNGSKLYLVHRLDKSTSGPLILAKSSTVARTISNQFQNSKILKKYLALVQFDRSKKGPIQDARGSGRIDCRVRNRNDRMVIAEAKREGSDCKRAITDWHIVTATSTHAIVGLRPKTGRKHQLRLHCSRFLSSPIVGDFKYDFEYLNDKSKKAIEGFLKRESSSRIMLHCSEIEFKLYRKIEPKEYTVNVRSEIPEDFRILCDQVDLSTESLRR</sequence>
<dbReference type="GO" id="GO:0160143">
    <property type="term" value="F:21S rRNA pseudouridine(2819) synthase activity"/>
    <property type="evidence" value="ECO:0007669"/>
    <property type="project" value="UniProtKB-EC"/>
</dbReference>
<dbReference type="SUPFAM" id="SSF55120">
    <property type="entry name" value="Pseudouridine synthase"/>
    <property type="match status" value="1"/>
</dbReference>
<evidence type="ECO:0000256" key="11">
    <source>
        <dbReference type="ARBA" id="ARBA00042700"/>
    </source>
</evidence>